<accession>A0ABW3Y2V2</accession>
<dbReference type="InterPro" id="IPR000014">
    <property type="entry name" value="PAS"/>
</dbReference>
<evidence type="ECO:0000259" key="1">
    <source>
        <dbReference type="PROSITE" id="PS50112"/>
    </source>
</evidence>
<sequence>MPSKEIEIILSRQLADCLSVPIFIVDTSGNLIFYNEPAEELLGLKFDETGGMPVSEWSTIFKPQDDHGKFLPPQDLPLVETLSRQLPAHGAFWINKLNGPMYKISVTSFPIMGRPNRFLGAMAIFWKTLEK</sequence>
<dbReference type="Pfam" id="PF13188">
    <property type="entry name" value="PAS_8"/>
    <property type="match status" value="1"/>
</dbReference>
<dbReference type="Gene3D" id="3.30.450.20">
    <property type="entry name" value="PAS domain"/>
    <property type="match status" value="1"/>
</dbReference>
<dbReference type="RefSeq" id="WP_377177637.1">
    <property type="nucleotide sequence ID" value="NZ_JBHTMY010000003.1"/>
</dbReference>
<dbReference type="InterPro" id="IPR035965">
    <property type="entry name" value="PAS-like_dom_sf"/>
</dbReference>
<comment type="caution">
    <text evidence="2">The sequence shown here is derived from an EMBL/GenBank/DDBJ whole genome shotgun (WGS) entry which is preliminary data.</text>
</comment>
<name>A0ABW3Y2V2_9FLAO</name>
<proteinExistence type="predicted"/>
<dbReference type="SUPFAM" id="SSF55785">
    <property type="entry name" value="PYP-like sensor domain (PAS domain)"/>
    <property type="match status" value="1"/>
</dbReference>
<keyword evidence="3" id="KW-1185">Reference proteome</keyword>
<dbReference type="EMBL" id="JBHTMY010000003">
    <property type="protein sequence ID" value="MFD1315446.1"/>
    <property type="molecule type" value="Genomic_DNA"/>
</dbReference>
<evidence type="ECO:0000313" key="3">
    <source>
        <dbReference type="Proteomes" id="UP001597201"/>
    </source>
</evidence>
<gene>
    <name evidence="2" type="ORF">ACFQ39_07440</name>
</gene>
<reference evidence="3" key="1">
    <citation type="journal article" date="2019" name="Int. J. Syst. Evol. Microbiol.">
        <title>The Global Catalogue of Microorganisms (GCM) 10K type strain sequencing project: providing services to taxonomists for standard genome sequencing and annotation.</title>
        <authorList>
            <consortium name="The Broad Institute Genomics Platform"/>
            <consortium name="The Broad Institute Genome Sequencing Center for Infectious Disease"/>
            <person name="Wu L."/>
            <person name="Ma J."/>
        </authorList>
    </citation>
    <scope>NUCLEOTIDE SEQUENCE [LARGE SCALE GENOMIC DNA]</scope>
    <source>
        <strain evidence="3">CCUG 61485</strain>
    </source>
</reference>
<dbReference type="PROSITE" id="PS50112">
    <property type="entry name" value="PAS"/>
    <property type="match status" value="1"/>
</dbReference>
<dbReference type="Proteomes" id="UP001597201">
    <property type="component" value="Unassembled WGS sequence"/>
</dbReference>
<organism evidence="2 3">
    <name type="scientific">Namhaeicola litoreus</name>
    <dbReference type="NCBI Taxonomy" id="1052145"/>
    <lineage>
        <taxon>Bacteria</taxon>
        <taxon>Pseudomonadati</taxon>
        <taxon>Bacteroidota</taxon>
        <taxon>Flavobacteriia</taxon>
        <taxon>Flavobacteriales</taxon>
        <taxon>Flavobacteriaceae</taxon>
        <taxon>Namhaeicola</taxon>
    </lineage>
</organism>
<protein>
    <submittedName>
        <fullName evidence="2">PAS domain-containing protein</fullName>
    </submittedName>
</protein>
<feature type="domain" description="PAS" evidence="1">
    <location>
        <begin position="12"/>
        <end position="65"/>
    </location>
</feature>
<evidence type="ECO:0000313" key="2">
    <source>
        <dbReference type="EMBL" id="MFD1315446.1"/>
    </source>
</evidence>
<dbReference type="CDD" id="cd00130">
    <property type="entry name" value="PAS"/>
    <property type="match status" value="1"/>
</dbReference>